<evidence type="ECO:0000313" key="6">
    <source>
        <dbReference type="EMBL" id="QOR63009.1"/>
    </source>
</evidence>
<protein>
    <submittedName>
        <fullName evidence="6">4Fe-4S dicluster domain-containing protein</fullName>
    </submittedName>
</protein>
<dbReference type="InterPro" id="IPR017896">
    <property type="entry name" value="4Fe4S_Fe-S-bd"/>
</dbReference>
<organism evidence="6 7">
    <name type="scientific">Sulfurovum indicum</name>
    <dbReference type="NCBI Taxonomy" id="2779528"/>
    <lineage>
        <taxon>Bacteria</taxon>
        <taxon>Pseudomonadati</taxon>
        <taxon>Campylobacterota</taxon>
        <taxon>Epsilonproteobacteria</taxon>
        <taxon>Campylobacterales</taxon>
        <taxon>Sulfurovaceae</taxon>
        <taxon>Sulfurovum</taxon>
    </lineage>
</organism>
<feature type="domain" description="4Fe-4S ferredoxin-type" evidence="5">
    <location>
        <begin position="80"/>
        <end position="109"/>
    </location>
</feature>
<evidence type="ECO:0000256" key="1">
    <source>
        <dbReference type="ARBA" id="ARBA00022485"/>
    </source>
</evidence>
<evidence type="ECO:0000259" key="5">
    <source>
        <dbReference type="PROSITE" id="PS51379"/>
    </source>
</evidence>
<name>A0A7M1S8E4_9BACT</name>
<dbReference type="Gene3D" id="3.30.70.20">
    <property type="match status" value="2"/>
</dbReference>
<dbReference type="AlphaFoldDB" id="A0A7M1S8E4"/>
<dbReference type="EMBL" id="CP063164">
    <property type="protein sequence ID" value="QOR63009.1"/>
    <property type="molecule type" value="Genomic_DNA"/>
</dbReference>
<dbReference type="Proteomes" id="UP000595074">
    <property type="component" value="Chromosome"/>
</dbReference>
<proteinExistence type="predicted"/>
<keyword evidence="4" id="KW-0411">Iron-sulfur</keyword>
<evidence type="ECO:0000256" key="4">
    <source>
        <dbReference type="ARBA" id="ARBA00023014"/>
    </source>
</evidence>
<gene>
    <name evidence="6" type="ORF">IMZ28_07275</name>
</gene>
<sequence length="201" mass="22366">MKHYRMVIDANKCVGCHACEVACKQEFSAPLGFFRTVTLYLDTGEYPKVKREFLPLMCRQCEDASCVSVCTQEALFRKNGIVHVDESKCNGCGDCVKACSIGAIYLNPLTHIAEKCNLCSHRLEAGMQPACVETCISEALTLVEGDHCIPSNALPFKNDEKDKPHTLHIGANPLMKQKLKAGHPFSPLNYEIENWEAEYHG</sequence>
<keyword evidence="3" id="KW-0408">Iron</keyword>
<dbReference type="Pfam" id="PF12797">
    <property type="entry name" value="Fer4_2"/>
    <property type="match status" value="1"/>
</dbReference>
<evidence type="ECO:0000256" key="3">
    <source>
        <dbReference type="ARBA" id="ARBA00023004"/>
    </source>
</evidence>
<dbReference type="PANTHER" id="PTHR43177:SF3">
    <property type="entry name" value="PROTEIN NRFC HOMOLOG"/>
    <property type="match status" value="1"/>
</dbReference>
<dbReference type="SUPFAM" id="SSF54862">
    <property type="entry name" value="4Fe-4S ferredoxins"/>
    <property type="match status" value="1"/>
</dbReference>
<dbReference type="PROSITE" id="PS51379">
    <property type="entry name" value="4FE4S_FER_2"/>
    <property type="match status" value="2"/>
</dbReference>
<dbReference type="InterPro" id="IPR050954">
    <property type="entry name" value="ET_IronSulfur_Cluster-Binding"/>
</dbReference>
<dbReference type="GO" id="GO:0046872">
    <property type="term" value="F:metal ion binding"/>
    <property type="evidence" value="ECO:0007669"/>
    <property type="project" value="UniProtKB-KW"/>
</dbReference>
<dbReference type="KEGG" id="sinu:IMZ28_07275"/>
<dbReference type="CDD" id="cd10551">
    <property type="entry name" value="PsrB"/>
    <property type="match status" value="1"/>
</dbReference>
<keyword evidence="2" id="KW-0479">Metal-binding</keyword>
<keyword evidence="1" id="KW-0004">4Fe-4S</keyword>
<dbReference type="PANTHER" id="PTHR43177">
    <property type="entry name" value="PROTEIN NRFC"/>
    <property type="match status" value="1"/>
</dbReference>
<dbReference type="Pfam" id="PF13247">
    <property type="entry name" value="Fer4_11"/>
    <property type="match status" value="1"/>
</dbReference>
<feature type="domain" description="4Fe-4S ferredoxin-type" evidence="5">
    <location>
        <begin position="4"/>
        <end position="33"/>
    </location>
</feature>
<evidence type="ECO:0000256" key="2">
    <source>
        <dbReference type="ARBA" id="ARBA00022723"/>
    </source>
</evidence>
<reference evidence="6 7" key="1">
    <citation type="submission" date="2020-10" db="EMBL/GenBank/DDBJ databases">
        <title>The genome of sulfurovum sp.</title>
        <authorList>
            <person name="Xie S."/>
            <person name="Shao Z."/>
            <person name="Jiang L."/>
        </authorList>
    </citation>
    <scope>NUCLEOTIDE SEQUENCE [LARGE SCALE GENOMIC DNA]</scope>
    <source>
        <strain evidence="6 7">ST-419</strain>
    </source>
</reference>
<keyword evidence="7" id="KW-1185">Reference proteome</keyword>
<dbReference type="GO" id="GO:0051539">
    <property type="term" value="F:4 iron, 4 sulfur cluster binding"/>
    <property type="evidence" value="ECO:0007669"/>
    <property type="project" value="UniProtKB-KW"/>
</dbReference>
<accession>A0A7M1S8E4</accession>
<dbReference type="RefSeq" id="WP_197549821.1">
    <property type="nucleotide sequence ID" value="NZ_CP063164.1"/>
</dbReference>
<evidence type="ECO:0000313" key="7">
    <source>
        <dbReference type="Proteomes" id="UP000595074"/>
    </source>
</evidence>